<dbReference type="Pfam" id="PF05573">
    <property type="entry name" value="NosL"/>
    <property type="match status" value="1"/>
</dbReference>
<dbReference type="SUPFAM" id="SSF160387">
    <property type="entry name" value="NosL/MerB-like"/>
    <property type="match status" value="1"/>
</dbReference>
<dbReference type="Gene3D" id="3.30.70.2050">
    <property type="match status" value="1"/>
</dbReference>
<feature type="region of interest" description="Disordered" evidence="1">
    <location>
        <begin position="35"/>
        <end position="55"/>
    </location>
</feature>
<accession>A0ABX8BDL3</accession>
<reference evidence="2 3" key="1">
    <citation type="submission" date="2021-03" db="EMBL/GenBank/DDBJ databases">
        <title>Genomic and phenotypic characterization of Chloracidobacterium isolates provides evidence for multiple species.</title>
        <authorList>
            <person name="Saini M.K."/>
            <person name="Costas A.M.G."/>
            <person name="Tank M."/>
            <person name="Bryant D.A."/>
        </authorList>
    </citation>
    <scope>NUCLEOTIDE SEQUENCE [LARGE SCALE GENOMIC DNA]</scope>
    <source>
        <strain evidence="2 3">BV2-C</strain>
    </source>
</reference>
<evidence type="ECO:0000256" key="1">
    <source>
        <dbReference type="SAM" id="MobiDB-lite"/>
    </source>
</evidence>
<dbReference type="EMBL" id="CP072648">
    <property type="protein sequence ID" value="QUW03749.1"/>
    <property type="molecule type" value="Genomic_DNA"/>
</dbReference>
<name>A0ABX8BDL3_9BACT</name>
<gene>
    <name evidence="2" type="ORF">J8C06_04770</name>
</gene>
<dbReference type="InterPro" id="IPR008719">
    <property type="entry name" value="N2O_reductase_NosL"/>
</dbReference>
<dbReference type="RefSeq" id="WP_211429639.1">
    <property type="nucleotide sequence ID" value="NZ_CP072648.1"/>
</dbReference>
<evidence type="ECO:0000313" key="2">
    <source>
        <dbReference type="EMBL" id="QUW03749.1"/>
    </source>
</evidence>
<dbReference type="Proteomes" id="UP000676506">
    <property type="component" value="Chromosome 1"/>
</dbReference>
<keyword evidence="3" id="KW-1185">Reference proteome</keyword>
<dbReference type="InterPro" id="IPR006311">
    <property type="entry name" value="TAT_signal"/>
</dbReference>
<proteinExistence type="predicted"/>
<dbReference type="PROSITE" id="PS51318">
    <property type="entry name" value="TAT"/>
    <property type="match status" value="1"/>
</dbReference>
<evidence type="ECO:0000313" key="3">
    <source>
        <dbReference type="Proteomes" id="UP000676506"/>
    </source>
</evidence>
<dbReference type="PANTHER" id="PTHR41247">
    <property type="entry name" value="HTH-TYPE TRANSCRIPTIONAL REPRESSOR YCNK"/>
    <property type="match status" value="1"/>
</dbReference>
<dbReference type="PANTHER" id="PTHR41247:SF1">
    <property type="entry name" value="HTH-TYPE TRANSCRIPTIONAL REPRESSOR YCNK"/>
    <property type="match status" value="1"/>
</dbReference>
<protein>
    <submittedName>
        <fullName evidence="2">Nitrous oxide reductase accessory protein NosL</fullName>
    </submittedName>
</protein>
<organism evidence="2 3">
    <name type="scientific">Chloracidobacterium validum</name>
    <dbReference type="NCBI Taxonomy" id="2821543"/>
    <lineage>
        <taxon>Bacteria</taxon>
        <taxon>Pseudomonadati</taxon>
        <taxon>Acidobacteriota</taxon>
        <taxon>Terriglobia</taxon>
        <taxon>Terriglobales</taxon>
        <taxon>Acidobacteriaceae</taxon>
        <taxon>Chloracidobacterium</taxon>
    </lineage>
</organism>
<sequence>MTHHAVEAKTRRQVLQSLLGLVGIAGVGCQNRPQSAPAAVEQRPPKTSQPPEVPSCPICGMPVLAEESENRFEATVPNQPPVQLCSALCAVVYTDRRPEVTRLDVVDYQHRTLVPAMTAFHLYASKLDVRAAMPPLTAAFAVRADAEAIYKRHGGRILTWDELRRAIRQTDNYKTSP</sequence>